<reference evidence="2 3" key="1">
    <citation type="journal article" date="2018" name="Int. J. Syst. Evol. Microbiol.">
        <title>Planococcus salinus sp. nov., a moderately halophilic bacterium isolated from a saline-alkali soil.</title>
        <authorList>
            <person name="Gan L."/>
        </authorList>
    </citation>
    <scope>NUCLEOTIDE SEQUENCE [LARGE SCALE GENOMIC DNA]</scope>
    <source>
        <strain evidence="2 3">LCB217</strain>
    </source>
</reference>
<dbReference type="GO" id="GO:0006749">
    <property type="term" value="P:glutathione metabolic process"/>
    <property type="evidence" value="ECO:0007669"/>
    <property type="project" value="InterPro"/>
</dbReference>
<dbReference type="InterPro" id="IPR036866">
    <property type="entry name" value="RibonucZ/Hydroxyglut_hydro"/>
</dbReference>
<protein>
    <submittedName>
        <fullName evidence="2">MBL fold metallo-hydrolase</fullName>
    </submittedName>
</protein>
<dbReference type="InterPro" id="IPR051682">
    <property type="entry name" value="Mito_Persulfide_Diox"/>
</dbReference>
<dbReference type="PANTHER" id="PTHR43084:SF7">
    <property type="entry name" value="BETA-LACTAMASE DOMAIN PROTEIN"/>
    <property type="match status" value="1"/>
</dbReference>
<dbReference type="RefSeq" id="WP_123166523.1">
    <property type="nucleotide sequence ID" value="NZ_RIAX01000017.1"/>
</dbReference>
<dbReference type="Pfam" id="PF00753">
    <property type="entry name" value="Lactamase_B"/>
    <property type="match status" value="1"/>
</dbReference>
<evidence type="ECO:0000259" key="1">
    <source>
        <dbReference type="PROSITE" id="PS50206"/>
    </source>
</evidence>
<dbReference type="InterPro" id="IPR001279">
    <property type="entry name" value="Metallo-B-lactamas"/>
</dbReference>
<dbReference type="InterPro" id="IPR036873">
    <property type="entry name" value="Rhodanese-like_dom_sf"/>
</dbReference>
<dbReference type="CDD" id="cd00158">
    <property type="entry name" value="RHOD"/>
    <property type="match status" value="1"/>
</dbReference>
<dbReference type="InterPro" id="IPR044528">
    <property type="entry name" value="POD-like_MBL-fold"/>
</dbReference>
<dbReference type="SMART" id="SM00450">
    <property type="entry name" value="RHOD"/>
    <property type="match status" value="1"/>
</dbReference>
<dbReference type="OrthoDB" id="9784009at2"/>
<dbReference type="GO" id="GO:0016787">
    <property type="term" value="F:hydrolase activity"/>
    <property type="evidence" value="ECO:0007669"/>
    <property type="project" value="UniProtKB-KW"/>
</dbReference>
<dbReference type="GO" id="GO:0050313">
    <property type="term" value="F:sulfur dioxygenase activity"/>
    <property type="evidence" value="ECO:0007669"/>
    <property type="project" value="InterPro"/>
</dbReference>
<dbReference type="SMART" id="SM00849">
    <property type="entry name" value="Lactamase_B"/>
    <property type="match status" value="1"/>
</dbReference>
<dbReference type="SUPFAM" id="SSF52821">
    <property type="entry name" value="Rhodanese/Cell cycle control phosphatase"/>
    <property type="match status" value="1"/>
</dbReference>
<keyword evidence="3" id="KW-1185">Reference proteome</keyword>
<dbReference type="Proteomes" id="UP000275473">
    <property type="component" value="Unassembled WGS sequence"/>
</dbReference>
<proteinExistence type="predicted"/>
<dbReference type="PROSITE" id="PS50206">
    <property type="entry name" value="RHODANESE_3"/>
    <property type="match status" value="1"/>
</dbReference>
<dbReference type="EMBL" id="RIAX01000017">
    <property type="protein sequence ID" value="RNF38292.1"/>
    <property type="molecule type" value="Genomic_DNA"/>
</dbReference>
<feature type="domain" description="Rhodanese" evidence="1">
    <location>
        <begin position="17"/>
        <end position="113"/>
    </location>
</feature>
<dbReference type="Pfam" id="PF00581">
    <property type="entry name" value="Rhodanese"/>
    <property type="match status" value="1"/>
</dbReference>
<accession>A0A3M8P3Q6</accession>
<dbReference type="CDD" id="cd07724">
    <property type="entry name" value="POD-like_MBL-fold"/>
    <property type="match status" value="1"/>
</dbReference>
<keyword evidence="2" id="KW-0378">Hydrolase</keyword>
<dbReference type="GO" id="GO:0070813">
    <property type="term" value="P:hydrogen sulfide metabolic process"/>
    <property type="evidence" value="ECO:0007669"/>
    <property type="project" value="TreeGrafter"/>
</dbReference>
<dbReference type="InterPro" id="IPR001763">
    <property type="entry name" value="Rhodanese-like_dom"/>
</dbReference>
<organism evidence="2 3">
    <name type="scientific">Planococcus salinus</name>
    <dbReference type="NCBI Taxonomy" id="1848460"/>
    <lineage>
        <taxon>Bacteria</taxon>
        <taxon>Bacillati</taxon>
        <taxon>Bacillota</taxon>
        <taxon>Bacilli</taxon>
        <taxon>Bacillales</taxon>
        <taxon>Caryophanaceae</taxon>
        <taxon>Planococcus</taxon>
    </lineage>
</organism>
<dbReference type="PANTHER" id="PTHR43084">
    <property type="entry name" value="PERSULFIDE DIOXYGENASE ETHE1"/>
    <property type="match status" value="1"/>
</dbReference>
<comment type="caution">
    <text evidence="2">The sequence shown here is derived from an EMBL/GenBank/DDBJ whole genome shotgun (WGS) entry which is preliminary data.</text>
</comment>
<dbReference type="SUPFAM" id="SSF56281">
    <property type="entry name" value="Metallo-hydrolase/oxidoreductase"/>
    <property type="match status" value="1"/>
</dbReference>
<gene>
    <name evidence="2" type="ORF">EEX84_15310</name>
</gene>
<name>A0A3M8P3Q6_9BACL</name>
<evidence type="ECO:0000313" key="3">
    <source>
        <dbReference type="Proteomes" id="UP000275473"/>
    </source>
</evidence>
<dbReference type="Gene3D" id="3.40.250.10">
    <property type="entry name" value="Rhodanese-like domain"/>
    <property type="match status" value="1"/>
</dbReference>
<sequence>MTVKSISPKEVADQVINREPVYVLDVRDNESSEDWQIEGSHVQLINIPFEQLKGSDPSQFTELPKDKPLYTVCAKGNTSQKAAELLADNGFGNVYSIEGGMAAWSEQLEPVKIGEVSGGAIYQFVRLGKGCLSYLIESDGKAAVVDANRMTEVYEQFAKEQGIVIEQVLDTHLHADHISGGKKLAEASDAVYHLPPQDAEEVIFDFEPITDGTKLSIGKATIEAVYSPGHTIGSTTFIVDGKYLLTGDILFVESIGRPDLAGKAGDWADDLYVTLYERYKELAGELLVLPAHYADPSEMNEDGSVSEKLNVLYEKNEGLQIKDENQFIKRVTEDLKEQPNAYEEIRQTNMGRLKPEPEKAKEMETGPNNCAV</sequence>
<evidence type="ECO:0000313" key="2">
    <source>
        <dbReference type="EMBL" id="RNF38292.1"/>
    </source>
</evidence>
<dbReference type="AlphaFoldDB" id="A0A3M8P3Q6"/>
<dbReference type="Gene3D" id="3.60.15.10">
    <property type="entry name" value="Ribonuclease Z/Hydroxyacylglutathione hydrolase-like"/>
    <property type="match status" value="1"/>
</dbReference>